<dbReference type="AlphaFoldDB" id="A0A2N3XXD8"/>
<feature type="transmembrane region" description="Helical" evidence="1">
    <location>
        <begin position="122"/>
        <end position="155"/>
    </location>
</feature>
<keyword evidence="1" id="KW-1133">Transmembrane helix</keyword>
<dbReference type="RefSeq" id="WP_010694989.1">
    <property type="nucleotide sequence ID" value="NZ_PJNB01000001.1"/>
</dbReference>
<evidence type="ECO:0000256" key="1">
    <source>
        <dbReference type="SAM" id="Phobius"/>
    </source>
</evidence>
<protein>
    <submittedName>
        <fullName evidence="2">Uncharacterized protein DUF4389</fullName>
    </submittedName>
</protein>
<gene>
    <name evidence="2" type="ORF">A8926_2993</name>
</gene>
<organism evidence="2 3">
    <name type="scientific">Saccharopolyspora spinosa</name>
    <dbReference type="NCBI Taxonomy" id="60894"/>
    <lineage>
        <taxon>Bacteria</taxon>
        <taxon>Bacillati</taxon>
        <taxon>Actinomycetota</taxon>
        <taxon>Actinomycetes</taxon>
        <taxon>Pseudonocardiales</taxon>
        <taxon>Pseudonocardiaceae</taxon>
        <taxon>Saccharopolyspora</taxon>
    </lineage>
</organism>
<feature type="transmembrane region" description="Helical" evidence="1">
    <location>
        <begin position="29"/>
        <end position="62"/>
    </location>
</feature>
<evidence type="ECO:0000313" key="2">
    <source>
        <dbReference type="EMBL" id="PKW15300.1"/>
    </source>
</evidence>
<keyword evidence="1" id="KW-0812">Transmembrane</keyword>
<reference evidence="2" key="1">
    <citation type="submission" date="2017-12" db="EMBL/GenBank/DDBJ databases">
        <title>Sequencing the genomes of 1000 Actinobacteria strains.</title>
        <authorList>
            <person name="Klenk H.-P."/>
        </authorList>
    </citation>
    <scope>NUCLEOTIDE SEQUENCE [LARGE SCALE GENOMIC DNA]</scope>
    <source>
        <strain evidence="2">DSM 44228</strain>
    </source>
</reference>
<comment type="caution">
    <text evidence="2">The sequence shown here is derived from an EMBL/GenBank/DDBJ whole genome shotgun (WGS) entry which is preliminary data.</text>
</comment>
<feature type="transmembrane region" description="Helical" evidence="1">
    <location>
        <begin position="221"/>
        <end position="240"/>
    </location>
</feature>
<name>A0A2N3XXD8_SACSN</name>
<evidence type="ECO:0000313" key="3">
    <source>
        <dbReference type="Proteomes" id="UP000233786"/>
    </source>
</evidence>
<sequence>MSVHPVESDGPFRPELAVTPPERQRRWTVLLRLILLIPHFIVLWLMSIAATVVVIIGWFTALVLGRLPDWISDFLAMFIGYQARVAASYMLLVDEYPPFVVSQPDYPVQVDVRPAELNRLAVFFRIILVIPAAIVSAVVAQGWGMLAFFIWLIVLVSGRNPRPIFDASAAVLRYGFRTNAYFYLLTGAYPKKLFGDARAEDNPPRQSPGTRPLVMSKGGRVLLVVFIVLGVVGLVTNGAVQSLNQPDFHYQYEYAYGR</sequence>
<dbReference type="InterPro" id="IPR025498">
    <property type="entry name" value="DUF4389"/>
</dbReference>
<dbReference type="EMBL" id="PJNB01000001">
    <property type="protein sequence ID" value="PKW15300.1"/>
    <property type="molecule type" value="Genomic_DNA"/>
</dbReference>
<dbReference type="Proteomes" id="UP000233786">
    <property type="component" value="Unassembled WGS sequence"/>
</dbReference>
<dbReference type="Pfam" id="PF14333">
    <property type="entry name" value="DUF4389"/>
    <property type="match status" value="2"/>
</dbReference>
<proteinExistence type="predicted"/>
<dbReference type="STRING" id="994479.GCA_000194155_02448"/>
<feature type="transmembrane region" description="Helical" evidence="1">
    <location>
        <begin position="74"/>
        <end position="92"/>
    </location>
</feature>
<keyword evidence="1" id="KW-0472">Membrane</keyword>
<keyword evidence="3" id="KW-1185">Reference proteome</keyword>
<accession>A0A2N3XXD8</accession>